<feature type="domain" description="KfrA N-terminal DNA-binding" evidence="2">
    <location>
        <begin position="4"/>
        <end position="119"/>
    </location>
</feature>
<gene>
    <name evidence="3" type="ORF">J7405_21285</name>
</gene>
<keyword evidence="1" id="KW-0175">Coiled coil</keyword>
<comment type="caution">
    <text evidence="3">The sequence shown here is derived from an EMBL/GenBank/DDBJ whole genome shotgun (WGS) entry which is preliminary data.</text>
</comment>
<reference evidence="3" key="1">
    <citation type="submission" date="2021-03" db="EMBL/GenBank/DDBJ databases">
        <title>Molecular characterization of Xanthomonas species pathogenic on Araceae and the development of a triplex TaqMan assay for detection of X. phaseoli pv. dieffenbachiae.</title>
        <authorList>
            <person name="Van Der Wolf J."/>
            <person name="Krijger M."/>
            <person name="Mendes O."/>
            <person name="Brankovics B."/>
            <person name="Bonants P."/>
            <person name="Meekes E."/>
        </authorList>
    </citation>
    <scope>NUCLEOTIDE SEQUENCE</scope>
    <source>
        <strain evidence="3">NBC1264</strain>
    </source>
</reference>
<evidence type="ECO:0000313" key="4">
    <source>
        <dbReference type="Proteomes" id="UP000668572"/>
    </source>
</evidence>
<feature type="coiled-coil region" evidence="1">
    <location>
        <begin position="78"/>
        <end position="196"/>
    </location>
</feature>
<evidence type="ECO:0000256" key="1">
    <source>
        <dbReference type="SAM" id="Coils"/>
    </source>
</evidence>
<evidence type="ECO:0000259" key="2">
    <source>
        <dbReference type="Pfam" id="PF11740"/>
    </source>
</evidence>
<proteinExistence type="predicted"/>
<dbReference type="AlphaFoldDB" id="A0A8I1XQS8"/>
<dbReference type="Proteomes" id="UP000668572">
    <property type="component" value="Unassembled WGS sequence"/>
</dbReference>
<dbReference type="GO" id="GO:0003677">
    <property type="term" value="F:DNA binding"/>
    <property type="evidence" value="ECO:0007669"/>
    <property type="project" value="UniProtKB-KW"/>
</dbReference>
<dbReference type="Pfam" id="PF11740">
    <property type="entry name" value="KfrA_N"/>
    <property type="match status" value="1"/>
</dbReference>
<dbReference type="InterPro" id="IPR021104">
    <property type="entry name" value="KfrA_DNA-bd_N"/>
</dbReference>
<sequence length="210" mass="22239">MAITREQIWAAADNLDAAGQNPTLVAVRKVVGGGSFSTIQDAMAEWKARRAAKESPLREPAPQAILDRLAELGGEVWAAALELANVRLASEREALELARSETEASRQEAAELADQLTVELDEAKGRVAALEAAEEAARTEAADLRQRLAVAEARAGEIERKAEDARQEVAGARSEAAAAREKAAGLVGRLEAAEAQNAALLTRLEPAGKE</sequence>
<name>A0A8I1XQS8_XANMN</name>
<dbReference type="EMBL" id="JAGHXW010000114">
    <property type="protein sequence ID" value="MBO9762020.1"/>
    <property type="molecule type" value="Genomic_DNA"/>
</dbReference>
<evidence type="ECO:0000313" key="3">
    <source>
        <dbReference type="EMBL" id="MBO9762020.1"/>
    </source>
</evidence>
<keyword evidence="3" id="KW-0238">DNA-binding</keyword>
<protein>
    <submittedName>
        <fullName evidence="3">DNA-binding protein</fullName>
    </submittedName>
</protein>
<accession>A0A8I1XQS8</accession>
<organism evidence="3 4">
    <name type="scientific">Xanthomonas manihotis</name>
    <dbReference type="NCBI Taxonomy" id="43353"/>
    <lineage>
        <taxon>Bacteria</taxon>
        <taxon>Pseudomonadati</taxon>
        <taxon>Pseudomonadota</taxon>
        <taxon>Gammaproteobacteria</taxon>
        <taxon>Lysobacterales</taxon>
        <taxon>Lysobacteraceae</taxon>
        <taxon>Xanthomonas</taxon>
    </lineage>
</organism>
<dbReference type="RefSeq" id="WP_017154762.1">
    <property type="nucleotide sequence ID" value="NZ_JADKPW010000077.1"/>
</dbReference>